<reference evidence="2" key="1">
    <citation type="journal article" date="2014" name="Science">
        <title>Ancient hybridizations among the ancestral genomes of bread wheat.</title>
        <authorList>
            <consortium name="International Wheat Genome Sequencing Consortium,"/>
            <person name="Marcussen T."/>
            <person name="Sandve S.R."/>
            <person name="Heier L."/>
            <person name="Spannagl M."/>
            <person name="Pfeifer M."/>
            <person name="Jakobsen K.S."/>
            <person name="Wulff B.B."/>
            <person name="Steuernagel B."/>
            <person name="Mayer K.F."/>
            <person name="Olsen O.A."/>
        </authorList>
    </citation>
    <scope>NUCLEOTIDE SEQUENCE [LARGE SCALE GENOMIC DNA]</scope>
    <source>
        <strain evidence="2">cv. AL8/78</strain>
    </source>
</reference>
<dbReference type="Proteomes" id="UP000015105">
    <property type="component" value="Chromosome 7D"/>
</dbReference>
<evidence type="ECO:0000313" key="2">
    <source>
        <dbReference type="Proteomes" id="UP000015105"/>
    </source>
</evidence>
<dbReference type="EnsemblPlants" id="AET7Gv20848600.12">
    <property type="protein sequence ID" value="AET7Gv20848600.12"/>
    <property type="gene ID" value="AET7Gv20848600"/>
</dbReference>
<sequence>SNLCHHLCHPFIFVKECEMLLLTNSVCCLVFAEAFSTFLICTLFGQYLPCPENSRDRHAYFYRKISLTFISQLPTHSDQT</sequence>
<name>A0A453S8H3_AEGTS</name>
<organism evidence="1 2">
    <name type="scientific">Aegilops tauschii subsp. strangulata</name>
    <name type="common">Goatgrass</name>
    <dbReference type="NCBI Taxonomy" id="200361"/>
    <lineage>
        <taxon>Eukaryota</taxon>
        <taxon>Viridiplantae</taxon>
        <taxon>Streptophyta</taxon>
        <taxon>Embryophyta</taxon>
        <taxon>Tracheophyta</taxon>
        <taxon>Spermatophyta</taxon>
        <taxon>Magnoliopsida</taxon>
        <taxon>Liliopsida</taxon>
        <taxon>Poales</taxon>
        <taxon>Poaceae</taxon>
        <taxon>BOP clade</taxon>
        <taxon>Pooideae</taxon>
        <taxon>Triticodae</taxon>
        <taxon>Triticeae</taxon>
        <taxon>Triticinae</taxon>
        <taxon>Aegilops</taxon>
    </lineage>
</organism>
<dbReference type="Gramene" id="AET7Gv20848600.12">
    <property type="protein sequence ID" value="AET7Gv20848600.12"/>
    <property type="gene ID" value="AET7Gv20848600"/>
</dbReference>
<reference evidence="1" key="5">
    <citation type="journal article" date="2021" name="G3 (Bethesda)">
        <title>Aegilops tauschii genome assembly Aet v5.0 features greater sequence contiguity and improved annotation.</title>
        <authorList>
            <person name="Wang L."/>
            <person name="Zhu T."/>
            <person name="Rodriguez J.C."/>
            <person name="Deal K.R."/>
            <person name="Dubcovsky J."/>
            <person name="McGuire P.E."/>
            <person name="Lux T."/>
            <person name="Spannagl M."/>
            <person name="Mayer K.F.X."/>
            <person name="Baldrich P."/>
            <person name="Meyers B.C."/>
            <person name="Huo N."/>
            <person name="Gu Y.Q."/>
            <person name="Zhou H."/>
            <person name="Devos K.M."/>
            <person name="Bennetzen J.L."/>
            <person name="Unver T."/>
            <person name="Budak H."/>
            <person name="Gulick P.J."/>
            <person name="Galiba G."/>
            <person name="Kalapos B."/>
            <person name="Nelson D.R."/>
            <person name="Li P."/>
            <person name="You F.M."/>
            <person name="Luo M.C."/>
            <person name="Dvorak J."/>
        </authorList>
    </citation>
    <scope>NUCLEOTIDE SEQUENCE [LARGE SCALE GENOMIC DNA]</scope>
    <source>
        <strain evidence="1">cv. AL8/78</strain>
    </source>
</reference>
<keyword evidence="2" id="KW-1185">Reference proteome</keyword>
<evidence type="ECO:0000313" key="1">
    <source>
        <dbReference type="EnsemblPlants" id="AET7Gv20848600.12"/>
    </source>
</evidence>
<dbReference type="AlphaFoldDB" id="A0A453S8H3"/>
<reference evidence="2" key="2">
    <citation type="journal article" date="2017" name="Nat. Plants">
        <title>The Aegilops tauschii genome reveals multiple impacts of transposons.</title>
        <authorList>
            <person name="Zhao G."/>
            <person name="Zou C."/>
            <person name="Li K."/>
            <person name="Wang K."/>
            <person name="Li T."/>
            <person name="Gao L."/>
            <person name="Zhang X."/>
            <person name="Wang H."/>
            <person name="Yang Z."/>
            <person name="Liu X."/>
            <person name="Jiang W."/>
            <person name="Mao L."/>
            <person name="Kong X."/>
            <person name="Jiao Y."/>
            <person name="Jia J."/>
        </authorList>
    </citation>
    <scope>NUCLEOTIDE SEQUENCE [LARGE SCALE GENOMIC DNA]</scope>
    <source>
        <strain evidence="2">cv. AL8/78</strain>
    </source>
</reference>
<proteinExistence type="predicted"/>
<accession>A0A453S8H3</accession>
<protein>
    <submittedName>
        <fullName evidence="1">Uncharacterized protein</fullName>
    </submittedName>
</protein>
<reference evidence="1" key="3">
    <citation type="journal article" date="2017" name="Nature">
        <title>Genome sequence of the progenitor of the wheat D genome Aegilops tauschii.</title>
        <authorList>
            <person name="Luo M.C."/>
            <person name="Gu Y.Q."/>
            <person name="Puiu D."/>
            <person name="Wang H."/>
            <person name="Twardziok S.O."/>
            <person name="Deal K.R."/>
            <person name="Huo N."/>
            <person name="Zhu T."/>
            <person name="Wang L."/>
            <person name="Wang Y."/>
            <person name="McGuire P.E."/>
            <person name="Liu S."/>
            <person name="Long H."/>
            <person name="Ramasamy R.K."/>
            <person name="Rodriguez J.C."/>
            <person name="Van S.L."/>
            <person name="Yuan L."/>
            <person name="Wang Z."/>
            <person name="Xia Z."/>
            <person name="Xiao L."/>
            <person name="Anderson O.D."/>
            <person name="Ouyang S."/>
            <person name="Liang Y."/>
            <person name="Zimin A.V."/>
            <person name="Pertea G."/>
            <person name="Qi P."/>
            <person name="Bennetzen J.L."/>
            <person name="Dai X."/>
            <person name="Dawson M.W."/>
            <person name="Muller H.G."/>
            <person name="Kugler K."/>
            <person name="Rivarola-Duarte L."/>
            <person name="Spannagl M."/>
            <person name="Mayer K.F.X."/>
            <person name="Lu F.H."/>
            <person name="Bevan M.W."/>
            <person name="Leroy P."/>
            <person name="Li P."/>
            <person name="You F.M."/>
            <person name="Sun Q."/>
            <person name="Liu Z."/>
            <person name="Lyons E."/>
            <person name="Wicker T."/>
            <person name="Salzberg S.L."/>
            <person name="Devos K.M."/>
            <person name="Dvorak J."/>
        </authorList>
    </citation>
    <scope>NUCLEOTIDE SEQUENCE [LARGE SCALE GENOMIC DNA]</scope>
    <source>
        <strain evidence="1">cv. AL8/78</strain>
    </source>
</reference>
<reference evidence="1" key="4">
    <citation type="submission" date="2019-03" db="UniProtKB">
        <authorList>
            <consortium name="EnsemblPlants"/>
        </authorList>
    </citation>
    <scope>IDENTIFICATION</scope>
</reference>